<evidence type="ECO:0000313" key="4">
    <source>
        <dbReference type="Proteomes" id="UP000462014"/>
    </source>
</evidence>
<keyword evidence="4" id="KW-1185">Reference proteome</keyword>
<dbReference type="InterPro" id="IPR006680">
    <property type="entry name" value="Amidohydro-rel"/>
</dbReference>
<dbReference type="InterPro" id="IPR032466">
    <property type="entry name" value="Metal_Hydrolase"/>
</dbReference>
<organism evidence="3 4">
    <name type="scientific">Mucilaginibacter arboris</name>
    <dbReference type="NCBI Taxonomy" id="2682090"/>
    <lineage>
        <taxon>Bacteria</taxon>
        <taxon>Pseudomonadati</taxon>
        <taxon>Bacteroidota</taxon>
        <taxon>Sphingobacteriia</taxon>
        <taxon>Sphingobacteriales</taxon>
        <taxon>Sphingobacteriaceae</taxon>
        <taxon>Mucilaginibacter</taxon>
    </lineage>
</organism>
<sequence>MRIVTLEEHFSLPEFIKRIPEEVIAERGWPDTQNPPPMMQKAQALLPEIGEERLRSMDEAGITVQVLSVSGAGADLLPGEEGIRLAQDYNNLLAQKIAAYPNRFAAFAHLPMQTPEAAAAELERTVKELGFCGAMINGTTNNLFLDDASFTPILLKAQELDVPIYIHPNFPPKAVRDIYYSSLPNDLNSALAAAGFGWHAETGIHILRMIAAGTFDRFPKLQIIIGHMGEMLPFMMARSENVLSKEIRKSDRSLSEILKQQVHITTSGFFTLPPLMTAIETFGIDRIMFSVDYPFSTNEKGKAFLDSLDLPAADLEKLTHGNADRLLKLKV</sequence>
<evidence type="ECO:0000259" key="2">
    <source>
        <dbReference type="Pfam" id="PF04909"/>
    </source>
</evidence>
<proteinExistence type="predicted"/>
<keyword evidence="1" id="KW-0456">Lyase</keyword>
<dbReference type="RefSeq" id="WP_157569478.1">
    <property type="nucleotide sequence ID" value="NZ_WPIK01000023.1"/>
</dbReference>
<protein>
    <submittedName>
        <fullName evidence="3">Amidohydrolase family protein</fullName>
    </submittedName>
</protein>
<dbReference type="EMBL" id="WPIK01000023">
    <property type="protein sequence ID" value="MVN23342.1"/>
    <property type="molecule type" value="Genomic_DNA"/>
</dbReference>
<name>A0A7K1T185_9SPHI</name>
<dbReference type="Gene3D" id="3.20.20.140">
    <property type="entry name" value="Metal-dependent hydrolases"/>
    <property type="match status" value="1"/>
</dbReference>
<reference evidence="3 4" key="1">
    <citation type="submission" date="2019-12" db="EMBL/GenBank/DDBJ databases">
        <title>Mucilaginibacter sp. HMF7410 genome sequencing and assembly.</title>
        <authorList>
            <person name="Kang H."/>
            <person name="Cha I."/>
            <person name="Kim H."/>
            <person name="Joh K."/>
        </authorList>
    </citation>
    <scope>NUCLEOTIDE SEQUENCE [LARGE SCALE GENOMIC DNA]</scope>
    <source>
        <strain evidence="3 4">HMF7410</strain>
    </source>
</reference>
<dbReference type="AlphaFoldDB" id="A0A7K1T185"/>
<feature type="domain" description="Amidohydrolase-related" evidence="2">
    <location>
        <begin position="48"/>
        <end position="329"/>
    </location>
</feature>
<evidence type="ECO:0000256" key="1">
    <source>
        <dbReference type="ARBA" id="ARBA00023239"/>
    </source>
</evidence>
<dbReference type="InterPro" id="IPR032465">
    <property type="entry name" value="ACMSD"/>
</dbReference>
<accession>A0A7K1T185</accession>
<evidence type="ECO:0000313" key="3">
    <source>
        <dbReference type="EMBL" id="MVN23342.1"/>
    </source>
</evidence>
<dbReference type="Proteomes" id="UP000462014">
    <property type="component" value="Unassembled WGS sequence"/>
</dbReference>
<dbReference type="GO" id="GO:0005829">
    <property type="term" value="C:cytosol"/>
    <property type="evidence" value="ECO:0007669"/>
    <property type="project" value="TreeGrafter"/>
</dbReference>
<dbReference type="SUPFAM" id="SSF51556">
    <property type="entry name" value="Metallo-dependent hydrolases"/>
    <property type="match status" value="1"/>
</dbReference>
<dbReference type="Pfam" id="PF04909">
    <property type="entry name" value="Amidohydro_2"/>
    <property type="match status" value="1"/>
</dbReference>
<dbReference type="PANTHER" id="PTHR21240">
    <property type="entry name" value="2-AMINO-3-CARBOXYLMUCONATE-6-SEMIALDEHYDE DECARBOXYLASE"/>
    <property type="match status" value="1"/>
</dbReference>
<gene>
    <name evidence="3" type="ORF">GO621_17600</name>
</gene>
<dbReference type="GO" id="GO:0016787">
    <property type="term" value="F:hydrolase activity"/>
    <property type="evidence" value="ECO:0007669"/>
    <property type="project" value="UniProtKB-KW"/>
</dbReference>
<comment type="caution">
    <text evidence="3">The sequence shown here is derived from an EMBL/GenBank/DDBJ whole genome shotgun (WGS) entry which is preliminary data.</text>
</comment>
<keyword evidence="3" id="KW-0378">Hydrolase</keyword>
<dbReference type="GO" id="GO:0016831">
    <property type="term" value="F:carboxy-lyase activity"/>
    <property type="evidence" value="ECO:0007669"/>
    <property type="project" value="InterPro"/>
</dbReference>
<dbReference type="PANTHER" id="PTHR21240:SF30">
    <property type="entry name" value="AMIDOHYDROLASE-RELATED DOMAIN-CONTAINING PROTEIN-RELATED"/>
    <property type="match status" value="1"/>
</dbReference>
<dbReference type="GO" id="GO:0019748">
    <property type="term" value="P:secondary metabolic process"/>
    <property type="evidence" value="ECO:0007669"/>
    <property type="project" value="TreeGrafter"/>
</dbReference>